<evidence type="ECO:0000256" key="1">
    <source>
        <dbReference type="ARBA" id="ARBA00022679"/>
    </source>
</evidence>
<dbReference type="InterPro" id="IPR000182">
    <property type="entry name" value="GNAT_dom"/>
</dbReference>
<dbReference type="Pfam" id="PF00583">
    <property type="entry name" value="Acetyltransf_1"/>
    <property type="match status" value="1"/>
</dbReference>
<dbReference type="EMBL" id="MGGW01000018">
    <property type="protein sequence ID" value="OGM54107.1"/>
    <property type="molecule type" value="Genomic_DNA"/>
</dbReference>
<feature type="domain" description="N-acetyltransferase" evidence="3">
    <location>
        <begin position="1"/>
        <end position="161"/>
    </location>
</feature>
<reference evidence="4 5" key="1">
    <citation type="journal article" date="2016" name="Nat. Commun.">
        <title>Thousands of microbial genomes shed light on interconnected biogeochemical processes in an aquifer system.</title>
        <authorList>
            <person name="Anantharaman K."/>
            <person name="Brown C.T."/>
            <person name="Hug L.A."/>
            <person name="Sharon I."/>
            <person name="Castelle C.J."/>
            <person name="Probst A.J."/>
            <person name="Thomas B.C."/>
            <person name="Singh A."/>
            <person name="Wilkins M.J."/>
            <person name="Karaoz U."/>
            <person name="Brodie E.L."/>
            <person name="Williams K.H."/>
            <person name="Hubbard S.S."/>
            <person name="Banfield J.F."/>
        </authorList>
    </citation>
    <scope>NUCLEOTIDE SEQUENCE [LARGE SCALE GENOMIC DNA]</scope>
</reference>
<evidence type="ECO:0000313" key="4">
    <source>
        <dbReference type="EMBL" id="OGM54107.1"/>
    </source>
</evidence>
<organism evidence="4 5">
    <name type="scientific">Candidatus Woesebacteria bacterium RIFCSPHIGHO2_12_FULL_41_24</name>
    <dbReference type="NCBI Taxonomy" id="1802510"/>
    <lineage>
        <taxon>Bacteria</taxon>
        <taxon>Candidatus Woeseibacteriota</taxon>
    </lineage>
</organism>
<evidence type="ECO:0000256" key="2">
    <source>
        <dbReference type="ARBA" id="ARBA00023315"/>
    </source>
</evidence>
<keyword evidence="1" id="KW-0808">Transferase</keyword>
<protein>
    <recommendedName>
        <fullName evidence="3">N-acetyltransferase domain-containing protein</fullName>
    </recommendedName>
</protein>
<sequence length="165" mass="18146">MIISPIDVNKDIPLVERVVREAFASTPDSDLSDWFSFSEMVGSIKRSQGICLKATDENGEVVGIIHAQQENPVYGREGTEKWVITNIAVVSPASGKGVGSQLLEAIEAEIKKRGGVKLFVHTNVGDNRVIRFYYKNGYKNAGTILDYYYAGSAVFLLKSLGKTRD</sequence>
<proteinExistence type="predicted"/>
<evidence type="ECO:0000259" key="3">
    <source>
        <dbReference type="PROSITE" id="PS51186"/>
    </source>
</evidence>
<dbReference type="AlphaFoldDB" id="A0A1F8AQS6"/>
<dbReference type="CDD" id="cd04301">
    <property type="entry name" value="NAT_SF"/>
    <property type="match status" value="1"/>
</dbReference>
<accession>A0A1F8AQS6</accession>
<dbReference type="PROSITE" id="PS51186">
    <property type="entry name" value="GNAT"/>
    <property type="match status" value="1"/>
</dbReference>
<gene>
    <name evidence="4" type="ORF">A3E44_02805</name>
</gene>
<dbReference type="Gene3D" id="3.40.630.30">
    <property type="match status" value="1"/>
</dbReference>
<keyword evidence="2" id="KW-0012">Acyltransferase</keyword>
<dbReference type="InterPro" id="IPR016181">
    <property type="entry name" value="Acyl_CoA_acyltransferase"/>
</dbReference>
<dbReference type="PANTHER" id="PTHR42919:SF8">
    <property type="entry name" value="N-ALPHA-ACETYLTRANSFERASE 50"/>
    <property type="match status" value="1"/>
</dbReference>
<dbReference type="GO" id="GO:0016747">
    <property type="term" value="F:acyltransferase activity, transferring groups other than amino-acyl groups"/>
    <property type="evidence" value="ECO:0007669"/>
    <property type="project" value="InterPro"/>
</dbReference>
<dbReference type="InterPro" id="IPR051556">
    <property type="entry name" value="N-term/lysine_N-AcTrnsfr"/>
</dbReference>
<dbReference type="Proteomes" id="UP000178603">
    <property type="component" value="Unassembled WGS sequence"/>
</dbReference>
<dbReference type="PANTHER" id="PTHR42919">
    <property type="entry name" value="N-ALPHA-ACETYLTRANSFERASE"/>
    <property type="match status" value="1"/>
</dbReference>
<dbReference type="SUPFAM" id="SSF55729">
    <property type="entry name" value="Acyl-CoA N-acyltransferases (Nat)"/>
    <property type="match status" value="1"/>
</dbReference>
<name>A0A1F8AQS6_9BACT</name>
<evidence type="ECO:0000313" key="5">
    <source>
        <dbReference type="Proteomes" id="UP000178603"/>
    </source>
</evidence>
<comment type="caution">
    <text evidence="4">The sequence shown here is derived from an EMBL/GenBank/DDBJ whole genome shotgun (WGS) entry which is preliminary data.</text>
</comment>